<keyword evidence="2" id="KW-1185">Reference proteome</keyword>
<reference evidence="1" key="1">
    <citation type="journal article" date="2020" name="Cell">
        <title>Large-Scale Comparative Analyses of Tick Genomes Elucidate Their Genetic Diversity and Vector Capacities.</title>
        <authorList>
            <consortium name="Tick Genome and Microbiome Consortium (TIGMIC)"/>
            <person name="Jia N."/>
            <person name="Wang J."/>
            <person name="Shi W."/>
            <person name="Du L."/>
            <person name="Sun Y."/>
            <person name="Zhan W."/>
            <person name="Jiang J.F."/>
            <person name="Wang Q."/>
            <person name="Zhang B."/>
            <person name="Ji P."/>
            <person name="Bell-Sakyi L."/>
            <person name="Cui X.M."/>
            <person name="Yuan T.T."/>
            <person name="Jiang B.G."/>
            <person name="Yang W.F."/>
            <person name="Lam T.T."/>
            <person name="Chang Q.C."/>
            <person name="Ding S.J."/>
            <person name="Wang X.J."/>
            <person name="Zhu J.G."/>
            <person name="Ruan X.D."/>
            <person name="Zhao L."/>
            <person name="Wei J.T."/>
            <person name="Ye R.Z."/>
            <person name="Que T.C."/>
            <person name="Du C.H."/>
            <person name="Zhou Y.H."/>
            <person name="Cheng J.X."/>
            <person name="Dai P.F."/>
            <person name="Guo W.B."/>
            <person name="Han X.H."/>
            <person name="Huang E.J."/>
            <person name="Li L.F."/>
            <person name="Wei W."/>
            <person name="Gao Y.C."/>
            <person name="Liu J.Z."/>
            <person name="Shao H.Z."/>
            <person name="Wang X."/>
            <person name="Wang C.C."/>
            <person name="Yang T.C."/>
            <person name="Huo Q.B."/>
            <person name="Li W."/>
            <person name="Chen H.Y."/>
            <person name="Chen S.E."/>
            <person name="Zhou L.G."/>
            <person name="Ni X.B."/>
            <person name="Tian J.H."/>
            <person name="Sheng Y."/>
            <person name="Liu T."/>
            <person name="Pan Y.S."/>
            <person name="Xia L.Y."/>
            <person name="Li J."/>
            <person name="Zhao F."/>
            <person name="Cao W.C."/>
        </authorList>
    </citation>
    <scope>NUCLEOTIDE SEQUENCE</scope>
    <source>
        <strain evidence="1">Rmic-2018</strain>
    </source>
</reference>
<reference evidence="1" key="2">
    <citation type="submission" date="2021-09" db="EMBL/GenBank/DDBJ databases">
        <authorList>
            <person name="Jia N."/>
            <person name="Wang J."/>
            <person name="Shi W."/>
            <person name="Du L."/>
            <person name="Sun Y."/>
            <person name="Zhan W."/>
            <person name="Jiang J."/>
            <person name="Wang Q."/>
            <person name="Zhang B."/>
            <person name="Ji P."/>
            <person name="Sakyi L.B."/>
            <person name="Cui X."/>
            <person name="Yuan T."/>
            <person name="Jiang B."/>
            <person name="Yang W."/>
            <person name="Lam T.T.-Y."/>
            <person name="Chang Q."/>
            <person name="Ding S."/>
            <person name="Wang X."/>
            <person name="Zhu J."/>
            <person name="Ruan X."/>
            <person name="Zhao L."/>
            <person name="Wei J."/>
            <person name="Que T."/>
            <person name="Du C."/>
            <person name="Cheng J."/>
            <person name="Dai P."/>
            <person name="Han X."/>
            <person name="Huang E."/>
            <person name="Gao Y."/>
            <person name="Liu J."/>
            <person name="Shao H."/>
            <person name="Ye R."/>
            <person name="Li L."/>
            <person name="Wei W."/>
            <person name="Wang X."/>
            <person name="Wang C."/>
            <person name="Huo Q."/>
            <person name="Li W."/>
            <person name="Guo W."/>
            <person name="Chen H."/>
            <person name="Chen S."/>
            <person name="Zhou L."/>
            <person name="Zhou L."/>
            <person name="Ni X."/>
            <person name="Tian J."/>
            <person name="Zhou Y."/>
            <person name="Sheng Y."/>
            <person name="Liu T."/>
            <person name="Pan Y."/>
            <person name="Xia L."/>
            <person name="Li J."/>
            <person name="Zhao F."/>
            <person name="Cao W."/>
        </authorList>
    </citation>
    <scope>NUCLEOTIDE SEQUENCE</scope>
    <source>
        <strain evidence="1">Rmic-2018</strain>
        <tissue evidence="1">Larvae</tissue>
    </source>
</reference>
<evidence type="ECO:0000313" key="2">
    <source>
        <dbReference type="Proteomes" id="UP000821866"/>
    </source>
</evidence>
<sequence>MTAASQSVGPRLPTLSIKLFNGDVCRWTSFWEQLNGAVHTNPTLSTTDKFHYLCNYVVGDTAAAITDYRRMRRAISANQMLKQRFRDKSKIKQWHFGALRELNHVTSPSDIRDLHRLYDTLQLNVQCLNALDVPTNSFAVMLYDVMLQSLPQKSPSRSTTIDVSRMKHKAWKHLLQGMQP</sequence>
<dbReference type="EMBL" id="JABSTU010000010">
    <property type="protein sequence ID" value="KAH8019739.1"/>
    <property type="molecule type" value="Genomic_DNA"/>
</dbReference>
<dbReference type="Proteomes" id="UP000821866">
    <property type="component" value="Chromosome 8"/>
</dbReference>
<accession>A0A9J6DCK7</accession>
<dbReference type="AlphaFoldDB" id="A0A9J6DCK7"/>
<evidence type="ECO:0000313" key="1">
    <source>
        <dbReference type="EMBL" id="KAH8019739.1"/>
    </source>
</evidence>
<organism evidence="1 2">
    <name type="scientific">Rhipicephalus microplus</name>
    <name type="common">Cattle tick</name>
    <name type="synonym">Boophilus microplus</name>
    <dbReference type="NCBI Taxonomy" id="6941"/>
    <lineage>
        <taxon>Eukaryota</taxon>
        <taxon>Metazoa</taxon>
        <taxon>Ecdysozoa</taxon>
        <taxon>Arthropoda</taxon>
        <taxon>Chelicerata</taxon>
        <taxon>Arachnida</taxon>
        <taxon>Acari</taxon>
        <taxon>Parasitiformes</taxon>
        <taxon>Ixodida</taxon>
        <taxon>Ixodoidea</taxon>
        <taxon>Ixodidae</taxon>
        <taxon>Rhipicephalinae</taxon>
        <taxon>Rhipicephalus</taxon>
        <taxon>Boophilus</taxon>
    </lineage>
</organism>
<protein>
    <recommendedName>
        <fullName evidence="3">Tick transposon</fullName>
    </recommendedName>
</protein>
<comment type="caution">
    <text evidence="1">The sequence shown here is derived from an EMBL/GenBank/DDBJ whole genome shotgun (WGS) entry which is preliminary data.</text>
</comment>
<dbReference type="InterPro" id="IPR005312">
    <property type="entry name" value="DUF1759"/>
</dbReference>
<evidence type="ECO:0008006" key="3">
    <source>
        <dbReference type="Google" id="ProtNLM"/>
    </source>
</evidence>
<name>A0A9J6DCK7_RHIMP</name>
<proteinExistence type="predicted"/>
<gene>
    <name evidence="1" type="ORF">HPB51_021562</name>
</gene>
<dbReference type="Pfam" id="PF03564">
    <property type="entry name" value="DUF1759"/>
    <property type="match status" value="1"/>
</dbReference>